<dbReference type="InterPro" id="IPR011009">
    <property type="entry name" value="Kinase-like_dom_sf"/>
</dbReference>
<reference evidence="2" key="1">
    <citation type="journal article" date="2020" name="Stud. Mycol.">
        <title>101 Dothideomycetes genomes: a test case for predicting lifestyles and emergence of pathogens.</title>
        <authorList>
            <person name="Haridas S."/>
            <person name="Albert R."/>
            <person name="Binder M."/>
            <person name="Bloem J."/>
            <person name="Labutti K."/>
            <person name="Salamov A."/>
            <person name="Andreopoulos B."/>
            <person name="Baker S."/>
            <person name="Barry K."/>
            <person name="Bills G."/>
            <person name="Bluhm B."/>
            <person name="Cannon C."/>
            <person name="Castanera R."/>
            <person name="Culley D."/>
            <person name="Daum C."/>
            <person name="Ezra D."/>
            <person name="Gonzalez J."/>
            <person name="Henrissat B."/>
            <person name="Kuo A."/>
            <person name="Liang C."/>
            <person name="Lipzen A."/>
            <person name="Lutzoni F."/>
            <person name="Magnuson J."/>
            <person name="Mondo S."/>
            <person name="Nolan M."/>
            <person name="Ohm R."/>
            <person name="Pangilinan J."/>
            <person name="Park H.-J."/>
            <person name="Ramirez L."/>
            <person name="Alfaro M."/>
            <person name="Sun H."/>
            <person name="Tritt A."/>
            <person name="Yoshinaga Y."/>
            <person name="Zwiers L.-H."/>
            <person name="Turgeon B."/>
            <person name="Goodwin S."/>
            <person name="Spatafora J."/>
            <person name="Crous P."/>
            <person name="Grigoriev I."/>
        </authorList>
    </citation>
    <scope>NUCLEOTIDE SEQUENCE</scope>
    <source>
        <strain evidence="2">CBS 175.79</strain>
    </source>
</reference>
<keyword evidence="3" id="KW-1185">Reference proteome</keyword>
<organism evidence="2 3">
    <name type="scientific">Aaosphaeria arxii CBS 175.79</name>
    <dbReference type="NCBI Taxonomy" id="1450172"/>
    <lineage>
        <taxon>Eukaryota</taxon>
        <taxon>Fungi</taxon>
        <taxon>Dikarya</taxon>
        <taxon>Ascomycota</taxon>
        <taxon>Pezizomycotina</taxon>
        <taxon>Dothideomycetes</taxon>
        <taxon>Pleosporomycetidae</taxon>
        <taxon>Pleosporales</taxon>
        <taxon>Pleosporales incertae sedis</taxon>
        <taxon>Aaosphaeria</taxon>
    </lineage>
</organism>
<dbReference type="Gene3D" id="3.90.1200.10">
    <property type="match status" value="1"/>
</dbReference>
<dbReference type="EMBL" id="ML978075">
    <property type="protein sequence ID" value="KAF2010922.1"/>
    <property type="molecule type" value="Genomic_DNA"/>
</dbReference>
<dbReference type="GO" id="GO:0016301">
    <property type="term" value="F:kinase activity"/>
    <property type="evidence" value="ECO:0007669"/>
    <property type="project" value="UniProtKB-KW"/>
</dbReference>
<evidence type="ECO:0000313" key="2">
    <source>
        <dbReference type="EMBL" id="KAF2010922.1"/>
    </source>
</evidence>
<dbReference type="PANTHER" id="PTHR21310:SF55">
    <property type="entry name" value="AMINOGLYCOSIDE PHOSPHOTRANSFERASE DOMAIN-CONTAINING PROTEIN"/>
    <property type="match status" value="1"/>
</dbReference>
<dbReference type="RefSeq" id="XP_033379261.1">
    <property type="nucleotide sequence ID" value="XM_033533354.1"/>
</dbReference>
<accession>A0A6A5XD46</accession>
<evidence type="ECO:0000259" key="1">
    <source>
        <dbReference type="Pfam" id="PF01636"/>
    </source>
</evidence>
<keyword evidence="2" id="KW-0808">Transferase</keyword>
<dbReference type="InterPro" id="IPR051678">
    <property type="entry name" value="AGP_Transferase"/>
</dbReference>
<dbReference type="Pfam" id="PF01636">
    <property type="entry name" value="APH"/>
    <property type="match status" value="1"/>
</dbReference>
<dbReference type="SUPFAM" id="SSF56112">
    <property type="entry name" value="Protein kinase-like (PK-like)"/>
    <property type="match status" value="1"/>
</dbReference>
<dbReference type="CDD" id="cd05120">
    <property type="entry name" value="APH_ChoK_like"/>
    <property type="match status" value="1"/>
</dbReference>
<sequence length="286" mass="32781">MDPPIAENPRIQSRVKTKALQILTLAVTKLATQRYLRKLFTRSSGTILCLNFCIKFGDSVTLPEANALRFVAKHTSIPVPKVHHAFMRNGKAYILMERIRGECVANRWHSLSDASKSEIFNQLKQMVQELRSVPCQTDGVSNLNRGPLHDCRLQPSSWGPSRTIADFHLSLRNNVTLESLESSHSLSPAVVSDLRRLITFHESTLRGPVLTHGDLSSLNILIRDDKVVGIVDWDTAGWLPYYWEYTMAWHANPQNYFWQNEVRNFLDAQEEEVGMEKLRRMYFSDI</sequence>
<keyword evidence="2" id="KW-0418">Kinase</keyword>
<dbReference type="InterPro" id="IPR002575">
    <property type="entry name" value="Aminoglycoside_PTrfase"/>
</dbReference>
<gene>
    <name evidence="2" type="ORF">BU24DRAFT_48468</name>
</gene>
<name>A0A6A5XD46_9PLEO</name>
<proteinExistence type="predicted"/>
<dbReference type="AlphaFoldDB" id="A0A6A5XD46"/>
<dbReference type="PANTHER" id="PTHR21310">
    <property type="entry name" value="AMINOGLYCOSIDE PHOSPHOTRANSFERASE-RELATED-RELATED"/>
    <property type="match status" value="1"/>
</dbReference>
<dbReference type="GeneID" id="54290751"/>
<protein>
    <submittedName>
        <fullName evidence="2">Kinase-like protein</fullName>
    </submittedName>
</protein>
<dbReference type="Proteomes" id="UP000799778">
    <property type="component" value="Unassembled WGS sequence"/>
</dbReference>
<feature type="domain" description="Aminoglycoside phosphotransferase" evidence="1">
    <location>
        <begin position="63"/>
        <end position="272"/>
    </location>
</feature>
<dbReference type="OrthoDB" id="8300194at2759"/>
<evidence type="ECO:0000313" key="3">
    <source>
        <dbReference type="Proteomes" id="UP000799778"/>
    </source>
</evidence>